<gene>
    <name evidence="6" type="ORF">ENQ20_03575</name>
</gene>
<dbReference type="GO" id="GO:0051539">
    <property type="term" value="F:4 iron, 4 sulfur cluster binding"/>
    <property type="evidence" value="ECO:0007669"/>
    <property type="project" value="UniProtKB-KW"/>
</dbReference>
<feature type="domain" description="4Fe-4S ferredoxin-type" evidence="5">
    <location>
        <begin position="94"/>
        <end position="124"/>
    </location>
</feature>
<dbReference type="EMBL" id="DSMG01000042">
    <property type="protein sequence ID" value="HDX30557.1"/>
    <property type="molecule type" value="Genomic_DNA"/>
</dbReference>
<dbReference type="Pfam" id="PF13247">
    <property type="entry name" value="Fer4_11"/>
    <property type="match status" value="2"/>
</dbReference>
<dbReference type="InterPro" id="IPR017896">
    <property type="entry name" value="4Fe4S_Fe-S-bd"/>
</dbReference>
<dbReference type="InterPro" id="IPR017900">
    <property type="entry name" value="4Fe4S_Fe_S_CS"/>
</dbReference>
<evidence type="ECO:0000256" key="2">
    <source>
        <dbReference type="ARBA" id="ARBA00022723"/>
    </source>
</evidence>
<accession>A0A7C1FE87</accession>
<dbReference type="Gene3D" id="3.30.70.20">
    <property type="match status" value="3"/>
</dbReference>
<evidence type="ECO:0000256" key="3">
    <source>
        <dbReference type="ARBA" id="ARBA00023004"/>
    </source>
</evidence>
<dbReference type="CDD" id="cd10551">
    <property type="entry name" value="PsrB"/>
    <property type="match status" value="1"/>
</dbReference>
<dbReference type="PROSITE" id="PS51379">
    <property type="entry name" value="4FE4S_FER_2"/>
    <property type="match status" value="2"/>
</dbReference>
<keyword evidence="1" id="KW-0004">4Fe-4S</keyword>
<dbReference type="SUPFAM" id="SSF54862">
    <property type="entry name" value="4Fe-4S ferredoxins"/>
    <property type="match status" value="1"/>
</dbReference>
<reference evidence="6" key="1">
    <citation type="journal article" date="2020" name="mSystems">
        <title>Genome- and Community-Level Interaction Insights into Carbon Utilization and Element Cycling Functions of Hydrothermarchaeota in Hydrothermal Sediment.</title>
        <authorList>
            <person name="Zhou Z."/>
            <person name="Liu Y."/>
            <person name="Xu W."/>
            <person name="Pan J."/>
            <person name="Luo Z.H."/>
            <person name="Li M."/>
        </authorList>
    </citation>
    <scope>NUCLEOTIDE SEQUENCE [LARGE SCALE GENOMIC DNA]</scope>
    <source>
        <strain evidence="6">SpSt-289</strain>
    </source>
</reference>
<proteinExistence type="predicted"/>
<protein>
    <submittedName>
        <fullName evidence="6">4Fe-4S dicluster domain-containing protein</fullName>
    </submittedName>
</protein>
<sequence length="303" mass="33915">MLQNNESVLDALKTEESRRAFLAKFASAVFAGLITPALTGDVVPAQAAPSEQKNLTDEFDVDQLPEAVEGEHPIRRMMADLRRALQKPMDQRRWGMVIDLRKCTGCNGCNVACITENKLPPGVTYRPVMIETYGTYPNVARRFIPRPCMQCDNPPCVPVCPVHATWKRSDGITVIDYDKCIGCRYCITACPYAAWSFDSGYFYGDFEGGERQPYELLPSPEYGENRNRAEGGSPIGNVRKCHLCIHRIERGELPACTLSCMGRATYFGDLNDPKSLVSELIGQPNVMRLREEMGTQPKVFYLV</sequence>
<dbReference type="InterPro" id="IPR050954">
    <property type="entry name" value="ET_IronSulfur_Cluster-Binding"/>
</dbReference>
<keyword evidence="2" id="KW-0479">Metal-binding</keyword>
<dbReference type="AlphaFoldDB" id="A0A7C1FE87"/>
<dbReference type="PANTHER" id="PTHR43177:SF3">
    <property type="entry name" value="PROTEIN NRFC HOMOLOG"/>
    <property type="match status" value="1"/>
</dbReference>
<organism evidence="6">
    <name type="scientific">Caldilinea aerophila</name>
    <dbReference type="NCBI Taxonomy" id="133453"/>
    <lineage>
        <taxon>Bacteria</taxon>
        <taxon>Bacillati</taxon>
        <taxon>Chloroflexota</taxon>
        <taxon>Caldilineae</taxon>
        <taxon>Caldilineales</taxon>
        <taxon>Caldilineaceae</taxon>
        <taxon>Caldilinea</taxon>
    </lineage>
</organism>
<dbReference type="PANTHER" id="PTHR43177">
    <property type="entry name" value="PROTEIN NRFC"/>
    <property type="match status" value="1"/>
</dbReference>
<feature type="domain" description="4Fe-4S ferredoxin-type" evidence="5">
    <location>
        <begin position="171"/>
        <end position="200"/>
    </location>
</feature>
<name>A0A7C1FE87_9CHLR</name>
<dbReference type="GO" id="GO:0046872">
    <property type="term" value="F:metal ion binding"/>
    <property type="evidence" value="ECO:0007669"/>
    <property type="project" value="UniProtKB-KW"/>
</dbReference>
<evidence type="ECO:0000259" key="5">
    <source>
        <dbReference type="PROSITE" id="PS51379"/>
    </source>
</evidence>
<keyword evidence="4" id="KW-0411">Iron-sulfur</keyword>
<keyword evidence="3" id="KW-0408">Iron</keyword>
<evidence type="ECO:0000313" key="6">
    <source>
        <dbReference type="EMBL" id="HDX30557.1"/>
    </source>
</evidence>
<evidence type="ECO:0000256" key="4">
    <source>
        <dbReference type="ARBA" id="ARBA00023014"/>
    </source>
</evidence>
<comment type="caution">
    <text evidence="6">The sequence shown here is derived from an EMBL/GenBank/DDBJ whole genome shotgun (WGS) entry which is preliminary data.</text>
</comment>
<evidence type="ECO:0000256" key="1">
    <source>
        <dbReference type="ARBA" id="ARBA00022485"/>
    </source>
</evidence>
<dbReference type="PROSITE" id="PS00198">
    <property type="entry name" value="4FE4S_FER_1"/>
    <property type="match status" value="1"/>
</dbReference>